<dbReference type="Gene3D" id="3.40.50.2300">
    <property type="match status" value="1"/>
</dbReference>
<organism evidence="4 5">
    <name type="scientific">Brumimicrobium aurantiacum</name>
    <dbReference type="NCBI Taxonomy" id="1737063"/>
    <lineage>
        <taxon>Bacteria</taxon>
        <taxon>Pseudomonadati</taxon>
        <taxon>Bacteroidota</taxon>
        <taxon>Flavobacteriia</taxon>
        <taxon>Flavobacteriales</taxon>
        <taxon>Crocinitomicaceae</taxon>
        <taxon>Brumimicrobium</taxon>
    </lineage>
</organism>
<evidence type="ECO:0000256" key="1">
    <source>
        <dbReference type="ARBA" id="ARBA00022553"/>
    </source>
</evidence>
<comment type="caution">
    <text evidence="4">The sequence shown here is derived from an EMBL/GenBank/DDBJ whole genome shotgun (WGS) entry which is preliminary data.</text>
</comment>
<evidence type="ECO:0000313" key="4">
    <source>
        <dbReference type="EMBL" id="RFC53797.1"/>
    </source>
</evidence>
<dbReference type="InterPro" id="IPR011006">
    <property type="entry name" value="CheY-like_superfamily"/>
</dbReference>
<dbReference type="Proteomes" id="UP000257127">
    <property type="component" value="Unassembled WGS sequence"/>
</dbReference>
<evidence type="ECO:0000313" key="5">
    <source>
        <dbReference type="Proteomes" id="UP000257127"/>
    </source>
</evidence>
<dbReference type="PANTHER" id="PTHR44591:SF23">
    <property type="entry name" value="CHEY SUBFAMILY"/>
    <property type="match status" value="1"/>
</dbReference>
<proteinExistence type="predicted"/>
<dbReference type="OrthoDB" id="9789181at2"/>
<accession>A0A3E1EW77</accession>
<gene>
    <name evidence="4" type="ORF">DXU93_11765</name>
</gene>
<dbReference type="InterPro" id="IPR050595">
    <property type="entry name" value="Bact_response_regulator"/>
</dbReference>
<feature type="domain" description="Response regulatory" evidence="3">
    <location>
        <begin position="5"/>
        <end position="120"/>
    </location>
</feature>
<feature type="modified residue" description="4-aspartylphosphate" evidence="2">
    <location>
        <position position="55"/>
    </location>
</feature>
<dbReference type="PANTHER" id="PTHR44591">
    <property type="entry name" value="STRESS RESPONSE REGULATOR PROTEIN 1"/>
    <property type="match status" value="1"/>
</dbReference>
<evidence type="ECO:0000256" key="2">
    <source>
        <dbReference type="PROSITE-ProRule" id="PRU00169"/>
    </source>
</evidence>
<dbReference type="SUPFAM" id="SSF52172">
    <property type="entry name" value="CheY-like"/>
    <property type="match status" value="1"/>
</dbReference>
<dbReference type="EMBL" id="QURB01000007">
    <property type="protein sequence ID" value="RFC53797.1"/>
    <property type="molecule type" value="Genomic_DNA"/>
</dbReference>
<protein>
    <submittedName>
        <fullName evidence="4">Response regulator</fullName>
    </submittedName>
</protein>
<dbReference type="InterPro" id="IPR001789">
    <property type="entry name" value="Sig_transdc_resp-reg_receiver"/>
</dbReference>
<keyword evidence="1 2" id="KW-0597">Phosphoprotein</keyword>
<dbReference type="PROSITE" id="PS50110">
    <property type="entry name" value="RESPONSE_REGULATORY"/>
    <property type="match status" value="1"/>
</dbReference>
<dbReference type="CDD" id="cd00156">
    <property type="entry name" value="REC"/>
    <property type="match status" value="1"/>
</dbReference>
<dbReference type="Pfam" id="PF00072">
    <property type="entry name" value="Response_reg"/>
    <property type="match status" value="1"/>
</dbReference>
<dbReference type="RefSeq" id="WP_116881493.1">
    <property type="nucleotide sequence ID" value="NZ_QURB01000007.1"/>
</dbReference>
<dbReference type="AlphaFoldDB" id="A0A3E1EW77"/>
<dbReference type="SMART" id="SM00448">
    <property type="entry name" value="REC"/>
    <property type="match status" value="1"/>
</dbReference>
<name>A0A3E1EW77_9FLAO</name>
<reference evidence="4 5" key="1">
    <citation type="submission" date="2018-08" db="EMBL/GenBank/DDBJ databases">
        <title>The draft genome squence of Brumimicrobium sp. N62.</title>
        <authorList>
            <person name="Du Z.-J."/>
            <person name="Luo H.-R."/>
        </authorList>
    </citation>
    <scope>NUCLEOTIDE SEQUENCE [LARGE SCALE GENOMIC DNA]</scope>
    <source>
        <strain evidence="4 5">N62</strain>
    </source>
</reference>
<dbReference type="GO" id="GO:0000160">
    <property type="term" value="P:phosphorelay signal transduction system"/>
    <property type="evidence" value="ECO:0007669"/>
    <property type="project" value="InterPro"/>
</dbReference>
<evidence type="ECO:0000259" key="3">
    <source>
        <dbReference type="PROSITE" id="PS50110"/>
    </source>
</evidence>
<sequence>MKQPVLLIVDDEKDIRALYHSIVNRNFDFGIIEAESLEAVKNLLPHTVPDFVLLDLCLKDGSGFDVIPALKKVNPEVKILIITAFNHCKEKRKAVEMGAVGLLAKPFDQNQLIDHLKTMHYPD</sequence>
<keyword evidence="5" id="KW-1185">Reference proteome</keyword>